<organism evidence="4 5">
    <name type="scientific">Methylobacterium terrae</name>
    <dbReference type="NCBI Taxonomy" id="2202827"/>
    <lineage>
        <taxon>Bacteria</taxon>
        <taxon>Pseudomonadati</taxon>
        <taxon>Pseudomonadota</taxon>
        <taxon>Alphaproteobacteria</taxon>
        <taxon>Hyphomicrobiales</taxon>
        <taxon>Methylobacteriaceae</taxon>
        <taxon>Methylobacterium</taxon>
    </lineage>
</organism>
<proteinExistence type="predicted"/>
<keyword evidence="5" id="KW-1185">Reference proteome</keyword>
<dbReference type="Proteomes" id="UP000245444">
    <property type="component" value="Chromosome"/>
</dbReference>
<dbReference type="PROSITE" id="PS50887">
    <property type="entry name" value="GGDEF"/>
    <property type="match status" value="1"/>
</dbReference>
<dbReference type="RefSeq" id="WP_109958756.1">
    <property type="nucleotide sequence ID" value="NZ_CP029553.1"/>
</dbReference>
<dbReference type="InterPro" id="IPR052155">
    <property type="entry name" value="Biofilm_reg_signaling"/>
</dbReference>
<feature type="transmembrane region" description="Helical" evidence="2">
    <location>
        <begin position="129"/>
        <end position="147"/>
    </location>
</feature>
<protein>
    <submittedName>
        <fullName evidence="4">GGDEF domain-containing protein</fullName>
    </submittedName>
</protein>
<evidence type="ECO:0000256" key="2">
    <source>
        <dbReference type="SAM" id="Phobius"/>
    </source>
</evidence>
<evidence type="ECO:0000256" key="1">
    <source>
        <dbReference type="SAM" id="MobiDB-lite"/>
    </source>
</evidence>
<dbReference type="InterPro" id="IPR043128">
    <property type="entry name" value="Rev_trsase/Diguanyl_cyclase"/>
</dbReference>
<keyword evidence="2" id="KW-1133">Transmembrane helix</keyword>
<dbReference type="SMART" id="SM00267">
    <property type="entry name" value="GGDEF"/>
    <property type="match status" value="1"/>
</dbReference>
<keyword evidence="2" id="KW-0472">Membrane</keyword>
<accession>A0A2U8WLN4</accession>
<dbReference type="AlphaFoldDB" id="A0A2U8WLN4"/>
<dbReference type="Pfam" id="PF00990">
    <property type="entry name" value="GGDEF"/>
    <property type="match status" value="1"/>
</dbReference>
<feature type="transmembrane region" description="Helical" evidence="2">
    <location>
        <begin position="99"/>
        <end position="117"/>
    </location>
</feature>
<gene>
    <name evidence="4" type="ORF">DK419_08845</name>
</gene>
<name>A0A2U8WLN4_9HYPH</name>
<reference evidence="4 5" key="1">
    <citation type="submission" date="2018-05" db="EMBL/GenBank/DDBJ databases">
        <title>Complete Genome Sequence of Methylobacterium sp. 17Sr1-28.</title>
        <authorList>
            <person name="Srinivasan S."/>
        </authorList>
    </citation>
    <scope>NUCLEOTIDE SEQUENCE [LARGE SCALE GENOMIC DNA]</scope>
    <source>
        <strain evidence="4 5">17Sr1-28</strain>
    </source>
</reference>
<feature type="transmembrane region" description="Helical" evidence="2">
    <location>
        <begin position="34"/>
        <end position="55"/>
    </location>
</feature>
<dbReference type="OrthoDB" id="9812260at2"/>
<feature type="transmembrane region" description="Helical" evidence="2">
    <location>
        <begin position="67"/>
        <end position="87"/>
    </location>
</feature>
<dbReference type="InterPro" id="IPR000160">
    <property type="entry name" value="GGDEF_dom"/>
</dbReference>
<dbReference type="KEGG" id="mtea:DK419_08845"/>
<dbReference type="NCBIfam" id="TIGR00254">
    <property type="entry name" value="GGDEF"/>
    <property type="match status" value="1"/>
</dbReference>
<dbReference type="PANTHER" id="PTHR44757:SF2">
    <property type="entry name" value="BIOFILM ARCHITECTURE MAINTENANCE PROTEIN MBAA"/>
    <property type="match status" value="1"/>
</dbReference>
<evidence type="ECO:0000259" key="3">
    <source>
        <dbReference type="PROSITE" id="PS50887"/>
    </source>
</evidence>
<dbReference type="InterPro" id="IPR029787">
    <property type="entry name" value="Nucleotide_cyclase"/>
</dbReference>
<sequence>MPNVLPTYQMPRPAILRWLADPGLDLPADLRGGLLATFLPSIASLVLGAVAMLIIEVAAAIRQPGPLFLSLLAADAALLALRIGIFVRAGRKAAQGLPVPTGLLLASSFAWAGLVGLSTMLCFLSGDPLLQTLAPITMMGILCGIVTRNYGAPRLAVTMVALCDLPLKVALPLHFRDAWFLLGTLLGLLFVVAIRTTVTRLNRTYVEALLAKRENQRRATHDPLTGLRNRTGLMEDLAAGLRRGSDDLALLYLDLDGFKAVNDCLGHAAGDALLVQVAGRISAAIPQEWQAARLGGDEFVILAGGERAHEAAQVAARLIEAVKAPTDVGIGVGLSVGIGWAMPGMTPEALLAEADAALYRAKAAGKGRLATSGARIDRPLDPALDPSATMPGPRAAARVGWA</sequence>
<keyword evidence="2" id="KW-0812">Transmembrane</keyword>
<dbReference type="PANTHER" id="PTHR44757">
    <property type="entry name" value="DIGUANYLATE CYCLASE DGCP"/>
    <property type="match status" value="1"/>
</dbReference>
<feature type="domain" description="GGDEF" evidence="3">
    <location>
        <begin position="246"/>
        <end position="374"/>
    </location>
</feature>
<evidence type="ECO:0000313" key="5">
    <source>
        <dbReference type="Proteomes" id="UP000245444"/>
    </source>
</evidence>
<dbReference type="Gene3D" id="3.30.70.270">
    <property type="match status" value="1"/>
</dbReference>
<dbReference type="CDD" id="cd01949">
    <property type="entry name" value="GGDEF"/>
    <property type="match status" value="1"/>
</dbReference>
<dbReference type="SUPFAM" id="SSF55073">
    <property type="entry name" value="Nucleotide cyclase"/>
    <property type="match status" value="1"/>
</dbReference>
<dbReference type="EMBL" id="CP029553">
    <property type="protein sequence ID" value="AWN46411.1"/>
    <property type="molecule type" value="Genomic_DNA"/>
</dbReference>
<feature type="region of interest" description="Disordered" evidence="1">
    <location>
        <begin position="378"/>
        <end position="402"/>
    </location>
</feature>
<evidence type="ECO:0000313" key="4">
    <source>
        <dbReference type="EMBL" id="AWN46411.1"/>
    </source>
</evidence>
<feature type="transmembrane region" description="Helical" evidence="2">
    <location>
        <begin position="178"/>
        <end position="198"/>
    </location>
</feature>